<evidence type="ECO:0008006" key="4">
    <source>
        <dbReference type="Google" id="ProtNLM"/>
    </source>
</evidence>
<dbReference type="Proteomes" id="UP000762676">
    <property type="component" value="Unassembled WGS sequence"/>
</dbReference>
<dbReference type="EMBL" id="BMAT01007957">
    <property type="protein sequence ID" value="GFR75074.1"/>
    <property type="molecule type" value="Genomic_DNA"/>
</dbReference>
<protein>
    <recommendedName>
        <fullName evidence="4">WSC domain-containing protein</fullName>
    </recommendedName>
</protein>
<name>A0AAV4FPE3_9GAST</name>
<reference evidence="2 3" key="1">
    <citation type="journal article" date="2021" name="Elife">
        <title>Chloroplast acquisition without the gene transfer in kleptoplastic sea slugs, Plakobranchus ocellatus.</title>
        <authorList>
            <person name="Maeda T."/>
            <person name="Takahashi S."/>
            <person name="Yoshida T."/>
            <person name="Shimamura S."/>
            <person name="Takaki Y."/>
            <person name="Nagai Y."/>
            <person name="Toyoda A."/>
            <person name="Suzuki Y."/>
            <person name="Arimoto A."/>
            <person name="Ishii H."/>
            <person name="Satoh N."/>
            <person name="Nishiyama T."/>
            <person name="Hasebe M."/>
            <person name="Maruyama T."/>
            <person name="Minagawa J."/>
            <person name="Obokata J."/>
            <person name="Shigenobu S."/>
        </authorList>
    </citation>
    <scope>NUCLEOTIDE SEQUENCE [LARGE SCALE GENOMIC DNA]</scope>
</reference>
<accession>A0AAV4FPE3</accession>
<feature type="signal peptide" evidence="1">
    <location>
        <begin position="1"/>
        <end position="20"/>
    </location>
</feature>
<proteinExistence type="predicted"/>
<sequence length="270" mass="30420">MVVDYMLVVLISTALVGSYGEQNIKVCRSKLPGYFIDKDNEAIFQGCFHSKGKDAVLPKEPLINFRSNIDWDKWTKQGYAKDVIEKCGKKAIEKGKAYFGVEFYGECYLGNRLDFSRPQVTNADGCSKFCSHGVGGSSAMVVYKVEQWAPKCPVENVGYHIDETHWAWNRGCYHQNSNSFVFPVDTYTNFRRFINWHEFAGAGHAGSMVRRCGLVALQNDAKFFGIGFFGNCFYGNAPNFGGGEAPCHADICYWDVGKQKGIMMYRIEDI</sequence>
<organism evidence="2 3">
    <name type="scientific">Elysia marginata</name>
    <dbReference type="NCBI Taxonomy" id="1093978"/>
    <lineage>
        <taxon>Eukaryota</taxon>
        <taxon>Metazoa</taxon>
        <taxon>Spiralia</taxon>
        <taxon>Lophotrochozoa</taxon>
        <taxon>Mollusca</taxon>
        <taxon>Gastropoda</taxon>
        <taxon>Heterobranchia</taxon>
        <taxon>Euthyneura</taxon>
        <taxon>Panpulmonata</taxon>
        <taxon>Sacoglossa</taxon>
        <taxon>Placobranchoidea</taxon>
        <taxon>Plakobranchidae</taxon>
        <taxon>Elysia</taxon>
    </lineage>
</organism>
<keyword evidence="1" id="KW-0732">Signal</keyword>
<dbReference type="AlphaFoldDB" id="A0AAV4FPE3"/>
<feature type="chain" id="PRO_5043315733" description="WSC domain-containing protein" evidence="1">
    <location>
        <begin position="21"/>
        <end position="270"/>
    </location>
</feature>
<keyword evidence="3" id="KW-1185">Reference proteome</keyword>
<evidence type="ECO:0000313" key="2">
    <source>
        <dbReference type="EMBL" id="GFR75074.1"/>
    </source>
</evidence>
<comment type="caution">
    <text evidence="2">The sequence shown here is derived from an EMBL/GenBank/DDBJ whole genome shotgun (WGS) entry which is preliminary data.</text>
</comment>
<evidence type="ECO:0000256" key="1">
    <source>
        <dbReference type="SAM" id="SignalP"/>
    </source>
</evidence>
<gene>
    <name evidence="2" type="ORF">ElyMa_003909700</name>
</gene>
<evidence type="ECO:0000313" key="3">
    <source>
        <dbReference type="Proteomes" id="UP000762676"/>
    </source>
</evidence>